<evidence type="ECO:0000313" key="2">
    <source>
        <dbReference type="Proteomes" id="UP001187192"/>
    </source>
</evidence>
<evidence type="ECO:0000313" key="1">
    <source>
        <dbReference type="EMBL" id="GMN70177.1"/>
    </source>
</evidence>
<reference evidence="1" key="1">
    <citation type="submission" date="2023-07" db="EMBL/GenBank/DDBJ databases">
        <title>draft genome sequence of fig (Ficus carica).</title>
        <authorList>
            <person name="Takahashi T."/>
            <person name="Nishimura K."/>
        </authorList>
    </citation>
    <scope>NUCLEOTIDE SEQUENCE</scope>
</reference>
<dbReference type="Proteomes" id="UP001187192">
    <property type="component" value="Unassembled WGS sequence"/>
</dbReference>
<comment type="caution">
    <text evidence="1">The sequence shown here is derived from an EMBL/GenBank/DDBJ whole genome shotgun (WGS) entry which is preliminary data.</text>
</comment>
<keyword evidence="2" id="KW-1185">Reference proteome</keyword>
<dbReference type="AlphaFoldDB" id="A0AA88JEV8"/>
<sequence>MLLSMRLSKFYRVVPTCTRSGLVHGIELDKAGRPNLSMAARHDTFEIMDGDRDAAEVFYGIQPLLFDRTPRTVSIVAWLYDMEANFRKLAPDSISESVFSCGG</sequence>
<proteinExistence type="predicted"/>
<dbReference type="EMBL" id="BTGU01001053">
    <property type="protein sequence ID" value="GMN70177.1"/>
    <property type="molecule type" value="Genomic_DNA"/>
</dbReference>
<name>A0AA88JEV8_FICCA</name>
<gene>
    <name evidence="1" type="ORF">TIFTF001_039220</name>
</gene>
<protein>
    <submittedName>
        <fullName evidence="1">Uncharacterized protein</fullName>
    </submittedName>
</protein>
<organism evidence="1 2">
    <name type="scientific">Ficus carica</name>
    <name type="common">Common fig</name>
    <dbReference type="NCBI Taxonomy" id="3494"/>
    <lineage>
        <taxon>Eukaryota</taxon>
        <taxon>Viridiplantae</taxon>
        <taxon>Streptophyta</taxon>
        <taxon>Embryophyta</taxon>
        <taxon>Tracheophyta</taxon>
        <taxon>Spermatophyta</taxon>
        <taxon>Magnoliopsida</taxon>
        <taxon>eudicotyledons</taxon>
        <taxon>Gunneridae</taxon>
        <taxon>Pentapetalae</taxon>
        <taxon>rosids</taxon>
        <taxon>fabids</taxon>
        <taxon>Rosales</taxon>
        <taxon>Moraceae</taxon>
        <taxon>Ficeae</taxon>
        <taxon>Ficus</taxon>
    </lineage>
</organism>
<accession>A0AA88JEV8</accession>